<reference evidence="3" key="1">
    <citation type="submission" date="2016-11" db="EMBL/GenBank/DDBJ databases">
        <authorList>
            <person name="Varghese N."/>
            <person name="Submissions S."/>
        </authorList>
    </citation>
    <scope>NUCLEOTIDE SEQUENCE [LARGE SCALE GENOMIC DNA]</scope>
    <source>
        <strain evidence="3">GAS401</strain>
    </source>
</reference>
<dbReference type="OrthoDB" id="8127019at2"/>
<organism evidence="2 3">
    <name type="scientific">Bradyrhizobium erythrophlei</name>
    <dbReference type="NCBI Taxonomy" id="1437360"/>
    <lineage>
        <taxon>Bacteria</taxon>
        <taxon>Pseudomonadati</taxon>
        <taxon>Pseudomonadota</taxon>
        <taxon>Alphaproteobacteria</taxon>
        <taxon>Hyphomicrobiales</taxon>
        <taxon>Nitrobacteraceae</taxon>
        <taxon>Bradyrhizobium</taxon>
    </lineage>
</organism>
<evidence type="ECO:0000313" key="2">
    <source>
        <dbReference type="EMBL" id="SHN68114.1"/>
    </source>
</evidence>
<dbReference type="Proteomes" id="UP000184096">
    <property type="component" value="Chromosome I"/>
</dbReference>
<accession>A0A1M7TBJ5</accession>
<keyword evidence="1" id="KW-0732">Signal</keyword>
<protein>
    <submittedName>
        <fullName evidence="2">Uncharacterized protein</fullName>
    </submittedName>
</protein>
<keyword evidence="3" id="KW-1185">Reference proteome</keyword>
<evidence type="ECO:0000256" key="1">
    <source>
        <dbReference type="SAM" id="SignalP"/>
    </source>
</evidence>
<evidence type="ECO:0000313" key="3">
    <source>
        <dbReference type="Proteomes" id="UP000184096"/>
    </source>
</evidence>
<dbReference type="RefSeq" id="WP_072817164.1">
    <property type="nucleotide sequence ID" value="NZ_LT670849.1"/>
</dbReference>
<dbReference type="EMBL" id="LT670849">
    <property type="protein sequence ID" value="SHN68114.1"/>
    <property type="molecule type" value="Genomic_DNA"/>
</dbReference>
<gene>
    <name evidence="2" type="ORF">SAMN05444170_1287</name>
</gene>
<sequence length="137" mass="14565">MKTRMYGTLLASVGAIVLTVTANESFAASRGGGASAHSTSHRSAAHRFHHHRSQDGFVWGDDGYFYGPTADTPLDGAPLTGEVRNSNASDIPWDWAHRYPPVVTPSGRPYVSSCGAETVTVPDGRGGTGQVNITRCY</sequence>
<proteinExistence type="predicted"/>
<feature type="chain" id="PRO_5012771350" evidence="1">
    <location>
        <begin position="23"/>
        <end position="137"/>
    </location>
</feature>
<dbReference type="AlphaFoldDB" id="A0A1M7TBJ5"/>
<name>A0A1M7TBJ5_9BRAD</name>
<feature type="signal peptide" evidence="1">
    <location>
        <begin position="1"/>
        <end position="22"/>
    </location>
</feature>